<gene>
    <name evidence="2" type="ORF">AWB75_01090</name>
</gene>
<dbReference type="InterPro" id="IPR014558">
    <property type="entry name" value="UCP029720"/>
</dbReference>
<organism evidence="2 3">
    <name type="scientific">Caballeronia catudaia</name>
    <dbReference type="NCBI Taxonomy" id="1777136"/>
    <lineage>
        <taxon>Bacteria</taxon>
        <taxon>Pseudomonadati</taxon>
        <taxon>Pseudomonadota</taxon>
        <taxon>Betaproteobacteria</taxon>
        <taxon>Burkholderiales</taxon>
        <taxon>Burkholderiaceae</taxon>
        <taxon>Caballeronia</taxon>
    </lineage>
</organism>
<dbReference type="EMBL" id="FCOF02000004">
    <property type="protein sequence ID" value="SAK48053.1"/>
    <property type="molecule type" value="Genomic_DNA"/>
</dbReference>
<dbReference type="GO" id="GO:0043448">
    <property type="term" value="P:alkane catabolic process"/>
    <property type="evidence" value="ECO:0007669"/>
    <property type="project" value="TreeGrafter"/>
</dbReference>
<dbReference type="AlphaFoldDB" id="A0A157ZRB5"/>
<reference evidence="2" key="1">
    <citation type="submission" date="2016-01" db="EMBL/GenBank/DDBJ databases">
        <authorList>
            <person name="Peeters C."/>
        </authorList>
    </citation>
    <scope>NUCLEOTIDE SEQUENCE [LARGE SCALE GENOMIC DNA]</scope>
    <source>
        <strain evidence="2">LMG 29318</strain>
    </source>
</reference>
<dbReference type="PIRSF" id="PIRSF029720">
    <property type="entry name" value="UCP029720"/>
    <property type="match status" value="1"/>
</dbReference>
<sequence>MKKRIQMFAAAATVATVFASLASSAYAAAPKEANGMYVDENGMTLYTFDKDTKGGPSACTGGCAQAWPAAMASDSDKPSGKWTMESADGGKQWAYDGKRVYRFAKDTKPGDKNGDNFRDVWHVVKP</sequence>
<evidence type="ECO:0000313" key="2">
    <source>
        <dbReference type="EMBL" id="SAK48053.1"/>
    </source>
</evidence>
<evidence type="ECO:0000256" key="1">
    <source>
        <dbReference type="SAM" id="SignalP"/>
    </source>
</evidence>
<accession>A0A157ZRB5</accession>
<dbReference type="Pfam" id="PF03640">
    <property type="entry name" value="Lipoprotein_15"/>
    <property type="match status" value="2"/>
</dbReference>
<keyword evidence="1" id="KW-0732">Signal</keyword>
<dbReference type="PANTHER" id="PTHR39335:SF1">
    <property type="entry name" value="BLL4220 PROTEIN"/>
    <property type="match status" value="1"/>
</dbReference>
<evidence type="ECO:0000313" key="3">
    <source>
        <dbReference type="Proteomes" id="UP000054870"/>
    </source>
</evidence>
<feature type="chain" id="PRO_5007619640" evidence="1">
    <location>
        <begin position="28"/>
        <end position="126"/>
    </location>
</feature>
<name>A0A157ZRB5_9BURK</name>
<dbReference type="PANTHER" id="PTHR39335">
    <property type="entry name" value="BLL4220 PROTEIN"/>
    <property type="match status" value="1"/>
</dbReference>
<feature type="signal peptide" evidence="1">
    <location>
        <begin position="1"/>
        <end position="27"/>
    </location>
</feature>
<dbReference type="Proteomes" id="UP000054870">
    <property type="component" value="Unassembled WGS sequence"/>
</dbReference>
<keyword evidence="3" id="KW-1185">Reference proteome</keyword>
<comment type="caution">
    <text evidence="2">The sequence shown here is derived from an EMBL/GenBank/DDBJ whole genome shotgun (WGS) entry which is preliminary data.</text>
</comment>
<dbReference type="OrthoDB" id="9800666at2"/>
<protein>
    <submittedName>
        <fullName evidence="2">Lipoprotein</fullName>
    </submittedName>
</protein>
<proteinExistence type="predicted"/>
<keyword evidence="2" id="KW-0449">Lipoprotein</keyword>
<dbReference type="RefSeq" id="WP_061123080.1">
    <property type="nucleotide sequence ID" value="NZ_FCOF02000004.1"/>
</dbReference>
<dbReference type="InterPro" id="IPR005297">
    <property type="entry name" value="Lipoprotein_repeat"/>
</dbReference>